<organism evidence="1">
    <name type="scientific">Lepeophtheirus salmonis</name>
    <name type="common">Salmon louse</name>
    <name type="synonym">Caligus salmonis</name>
    <dbReference type="NCBI Taxonomy" id="72036"/>
    <lineage>
        <taxon>Eukaryota</taxon>
        <taxon>Metazoa</taxon>
        <taxon>Ecdysozoa</taxon>
        <taxon>Arthropoda</taxon>
        <taxon>Crustacea</taxon>
        <taxon>Multicrustacea</taxon>
        <taxon>Hexanauplia</taxon>
        <taxon>Copepoda</taxon>
        <taxon>Siphonostomatoida</taxon>
        <taxon>Caligidae</taxon>
        <taxon>Lepeophtheirus</taxon>
    </lineage>
</organism>
<evidence type="ECO:0000313" key="1">
    <source>
        <dbReference type="EMBL" id="CDW25278.1"/>
    </source>
</evidence>
<dbReference type="EMBL" id="HACA01007917">
    <property type="protein sequence ID" value="CDW25278.1"/>
    <property type="molecule type" value="Transcribed_RNA"/>
</dbReference>
<dbReference type="AlphaFoldDB" id="A0A0K2TGV6"/>
<proteinExistence type="predicted"/>
<protein>
    <submittedName>
        <fullName evidence="1">Uncharacterized protein</fullName>
    </submittedName>
</protein>
<sequence length="35" mass="4108">MIWSPMVLEQAYRIIIELVTVWPDFNLVHGKPSHS</sequence>
<reference evidence="1" key="1">
    <citation type="submission" date="2014-05" db="EMBL/GenBank/DDBJ databases">
        <authorList>
            <person name="Chronopoulou M."/>
        </authorList>
    </citation>
    <scope>NUCLEOTIDE SEQUENCE</scope>
    <source>
        <tissue evidence="1">Whole organism</tissue>
    </source>
</reference>
<accession>A0A0K2TGV6</accession>
<name>A0A0K2TGV6_LEPSM</name>